<dbReference type="GO" id="GO:0071004">
    <property type="term" value="C:U2-type prespliceosome"/>
    <property type="evidence" value="ECO:0007669"/>
    <property type="project" value="EnsemblFungi"/>
</dbReference>
<dbReference type="Proteomes" id="UP000002866">
    <property type="component" value="Chromosome 1"/>
</dbReference>
<evidence type="ECO:0000256" key="2">
    <source>
        <dbReference type="ARBA" id="ARBA00022723"/>
    </source>
</evidence>
<evidence type="ECO:0000256" key="7">
    <source>
        <dbReference type="ARBA" id="ARBA00023274"/>
    </source>
</evidence>
<accession>I2GXB2</accession>
<dbReference type="GeneID" id="14493598"/>
<dbReference type="GO" id="GO:0030627">
    <property type="term" value="F:pre-mRNA 5'-splice site binding"/>
    <property type="evidence" value="ECO:0007669"/>
    <property type="project" value="EnsemblFungi"/>
</dbReference>
<evidence type="ECO:0000256" key="1">
    <source>
        <dbReference type="ARBA" id="ARBA00004123"/>
    </source>
</evidence>
<dbReference type="HOGENOM" id="CLU_104749_0_0_1"/>
<evidence type="ECO:0000259" key="9">
    <source>
        <dbReference type="PROSITE" id="PS50171"/>
    </source>
</evidence>
<feature type="domain" description="Matrin-type" evidence="9">
    <location>
        <begin position="4"/>
        <end position="36"/>
    </location>
</feature>
<dbReference type="PROSITE" id="PS50171">
    <property type="entry name" value="ZF_MATRIN"/>
    <property type="match status" value="1"/>
</dbReference>
<dbReference type="PANTHER" id="PTHR31148:SF1">
    <property type="entry name" value="U1 SMALL NUCLEAR RIBONUCLEOPROTEIN C"/>
    <property type="match status" value="1"/>
</dbReference>
<keyword evidence="3" id="KW-0863">Zinc-finger</keyword>
<evidence type="ECO:0000256" key="5">
    <source>
        <dbReference type="ARBA" id="ARBA00022884"/>
    </source>
</evidence>
<dbReference type="InterPro" id="IPR013085">
    <property type="entry name" value="U1-CZ_Znf_C2H2"/>
</dbReference>
<protein>
    <recommendedName>
        <fullName evidence="9">Matrin-type domain-containing protein</fullName>
    </recommendedName>
</protein>
<evidence type="ECO:0000256" key="6">
    <source>
        <dbReference type="ARBA" id="ARBA00023242"/>
    </source>
</evidence>
<dbReference type="Gene3D" id="3.30.160.60">
    <property type="entry name" value="Classic Zinc Finger"/>
    <property type="match status" value="1"/>
</dbReference>
<keyword evidence="4" id="KW-0862">Zinc</keyword>
<gene>
    <name evidence="10" type="primary">TBLA0A09810</name>
    <name evidence="10" type="ORF">TBLA_0A09810</name>
</gene>
<dbReference type="InterPro" id="IPR000690">
    <property type="entry name" value="Matrin/U1-C_Znf_C2H2"/>
</dbReference>
<keyword evidence="7" id="KW-0687">Ribonucleoprotein</keyword>
<evidence type="ECO:0000313" key="10">
    <source>
        <dbReference type="EMBL" id="CCH58764.1"/>
    </source>
</evidence>
<evidence type="ECO:0000256" key="4">
    <source>
        <dbReference type="ARBA" id="ARBA00022833"/>
    </source>
</evidence>
<dbReference type="RefSeq" id="XP_004178283.1">
    <property type="nucleotide sequence ID" value="XM_004178235.1"/>
</dbReference>
<evidence type="ECO:0000313" key="11">
    <source>
        <dbReference type="Proteomes" id="UP000002866"/>
    </source>
</evidence>
<dbReference type="PIRSF" id="PIRSF037969">
    <property type="entry name" value="U1_snRNP-C"/>
    <property type="match status" value="1"/>
</dbReference>
<keyword evidence="2" id="KW-0479">Metal-binding</keyword>
<sequence>MVRYYCEYCHSYLTHDTLSVRNSHLVGKNHIKMVADYYRNKSRPQRWPSAVSATSNTVIEPSTTSATATGKSKLAKSISKIRIHPSTRAAKKVQRQKARAFAKEQMSIQEELDRTLTSLYRRAPGYSKVFIPDNRFDISASVRQARRPQRANERGHQDQHGNNQYNRHQHTDSNMNPPRDETIDEAARATISLPPPRVLTAWANPIPRSTIPQVSQQYASQLDHPYTAAIKASISNIKGYNTNSHVYRG</sequence>
<dbReference type="AlphaFoldDB" id="I2GXB2"/>
<dbReference type="SUPFAM" id="SSF57667">
    <property type="entry name" value="beta-beta-alpha zinc fingers"/>
    <property type="match status" value="1"/>
</dbReference>
<evidence type="ECO:0000256" key="8">
    <source>
        <dbReference type="SAM" id="MobiDB-lite"/>
    </source>
</evidence>
<feature type="compositionally biased region" description="Basic and acidic residues" evidence="8">
    <location>
        <begin position="150"/>
        <end position="159"/>
    </location>
</feature>
<dbReference type="KEGG" id="tbl:TBLA_0A09810"/>
<name>I2GXB2_HENB6</name>
<dbReference type="InterPro" id="IPR003604">
    <property type="entry name" value="Matrin/U1-like-C_Znf_C2H2"/>
</dbReference>
<organism evidence="10 11">
    <name type="scientific">Henningerozyma blattae (strain ATCC 34711 / CBS 6284 / DSM 70876 / NBRC 10599 / NRRL Y-10934 / UCD 77-7)</name>
    <name type="common">Yeast</name>
    <name type="synonym">Tetrapisispora blattae</name>
    <dbReference type="NCBI Taxonomy" id="1071380"/>
    <lineage>
        <taxon>Eukaryota</taxon>
        <taxon>Fungi</taxon>
        <taxon>Dikarya</taxon>
        <taxon>Ascomycota</taxon>
        <taxon>Saccharomycotina</taxon>
        <taxon>Saccharomycetes</taxon>
        <taxon>Saccharomycetales</taxon>
        <taxon>Saccharomycetaceae</taxon>
        <taxon>Henningerozyma</taxon>
    </lineage>
</organism>
<dbReference type="eggNOG" id="KOG3454">
    <property type="taxonomic scope" value="Eukaryota"/>
</dbReference>
<dbReference type="GO" id="GO:0000243">
    <property type="term" value="C:commitment complex"/>
    <property type="evidence" value="ECO:0007669"/>
    <property type="project" value="EnsemblFungi"/>
</dbReference>
<feature type="compositionally biased region" description="Polar residues" evidence="8">
    <location>
        <begin position="160"/>
        <end position="176"/>
    </location>
</feature>
<keyword evidence="6" id="KW-0539">Nucleus</keyword>
<dbReference type="Pfam" id="PF06220">
    <property type="entry name" value="zf-U1"/>
    <property type="match status" value="1"/>
</dbReference>
<dbReference type="GO" id="GO:0005685">
    <property type="term" value="C:U1 snRNP"/>
    <property type="evidence" value="ECO:0007669"/>
    <property type="project" value="EnsemblFungi"/>
</dbReference>
<feature type="region of interest" description="Disordered" evidence="8">
    <location>
        <begin position="143"/>
        <end position="180"/>
    </location>
</feature>
<dbReference type="GO" id="GO:0000395">
    <property type="term" value="P:mRNA 5'-splice site recognition"/>
    <property type="evidence" value="ECO:0007669"/>
    <property type="project" value="EnsemblFungi"/>
</dbReference>
<dbReference type="GO" id="GO:0003729">
    <property type="term" value="F:mRNA binding"/>
    <property type="evidence" value="ECO:0007669"/>
    <property type="project" value="EnsemblFungi"/>
</dbReference>
<keyword evidence="5" id="KW-0694">RNA-binding</keyword>
<dbReference type="EMBL" id="HE806316">
    <property type="protein sequence ID" value="CCH58764.1"/>
    <property type="molecule type" value="Genomic_DNA"/>
</dbReference>
<comment type="subcellular location">
    <subcellularLocation>
        <location evidence="1">Nucleus</location>
    </subcellularLocation>
</comment>
<dbReference type="SMART" id="SM00451">
    <property type="entry name" value="ZnF_U1"/>
    <property type="match status" value="1"/>
</dbReference>
<dbReference type="InterPro" id="IPR017340">
    <property type="entry name" value="U1_snRNP-C"/>
</dbReference>
<keyword evidence="11" id="KW-1185">Reference proteome</keyword>
<dbReference type="InParanoid" id="I2GXB2"/>
<evidence type="ECO:0000256" key="3">
    <source>
        <dbReference type="ARBA" id="ARBA00022771"/>
    </source>
</evidence>
<dbReference type="InterPro" id="IPR036236">
    <property type="entry name" value="Znf_C2H2_sf"/>
</dbReference>
<dbReference type="GO" id="GO:0008270">
    <property type="term" value="F:zinc ion binding"/>
    <property type="evidence" value="ECO:0007669"/>
    <property type="project" value="UniProtKB-KW"/>
</dbReference>
<dbReference type="OrthoDB" id="76567at2759"/>
<dbReference type="PANTHER" id="PTHR31148">
    <property type="entry name" value="U1 SMALL NUCLEAR RIBONUCLEOPROTEIN C"/>
    <property type="match status" value="1"/>
</dbReference>
<dbReference type="FunCoup" id="I2GXB2">
    <property type="interactions" value="191"/>
</dbReference>
<reference evidence="10 11" key="1">
    <citation type="journal article" date="2011" name="Proc. Natl. Acad. Sci. U.S.A.">
        <title>Evolutionary erosion of yeast sex chromosomes by mating-type switching accidents.</title>
        <authorList>
            <person name="Gordon J.L."/>
            <person name="Armisen D."/>
            <person name="Proux-Wera E."/>
            <person name="Oheigeartaigh S.S."/>
            <person name="Byrne K.P."/>
            <person name="Wolfe K.H."/>
        </authorList>
    </citation>
    <scope>NUCLEOTIDE SEQUENCE [LARGE SCALE GENOMIC DNA]</scope>
    <source>
        <strain evidence="11">ATCC 34711 / CBS 6284 / DSM 70876 / NBRC 10599 / NRRL Y-10934 / UCD 77-7</strain>
    </source>
</reference>
<dbReference type="STRING" id="1071380.I2GXB2"/>
<proteinExistence type="predicted"/>
<dbReference type="OMA" id="HSYLTHD"/>